<gene>
    <name evidence="2" type="ORF">EDD65_102299</name>
</gene>
<feature type="transmembrane region" description="Helical" evidence="1">
    <location>
        <begin position="16"/>
        <end position="41"/>
    </location>
</feature>
<dbReference type="EMBL" id="SMAE01000002">
    <property type="protein sequence ID" value="TCS91364.1"/>
    <property type="molecule type" value="Genomic_DNA"/>
</dbReference>
<dbReference type="InterPro" id="IPR014196">
    <property type="entry name" value="SpoIIM"/>
</dbReference>
<feature type="transmembrane region" description="Helical" evidence="1">
    <location>
        <begin position="124"/>
        <end position="153"/>
    </location>
</feature>
<evidence type="ECO:0000256" key="1">
    <source>
        <dbReference type="SAM" id="Phobius"/>
    </source>
</evidence>
<dbReference type="InterPro" id="IPR002798">
    <property type="entry name" value="SpoIIM-like"/>
</dbReference>
<comment type="caution">
    <text evidence="2">The sequence shown here is derived from an EMBL/GenBank/DDBJ whole genome shotgun (WGS) entry which is preliminary data.</text>
</comment>
<keyword evidence="1" id="KW-1133">Transmembrane helix</keyword>
<dbReference type="OrthoDB" id="1707382at2"/>
<sequence length="211" mass="23883">MIYKIKRWLHKQFQENFIICFIVIVIFGIGIISGAITIKVLNLEQKNSIMTFLNTFFKMIGNSSFDNVSILKQSLIDNVKTIILIYITGFIVIGIPIISMVVLFRGFALGFTVGFLVNEYGFKGFIFSILGILPQNLIIIPVLLAISSIGIVFSMKSIKNRKFRCTNNNVNLSVTNYSILVLCFSIIVIGGCFVEAYISSNFLRLIWDYFN</sequence>
<evidence type="ECO:0000313" key="2">
    <source>
        <dbReference type="EMBL" id="TCS91364.1"/>
    </source>
</evidence>
<dbReference type="Pfam" id="PF01944">
    <property type="entry name" value="SpoIIM"/>
    <property type="match status" value="1"/>
</dbReference>
<keyword evidence="1" id="KW-0472">Membrane</keyword>
<dbReference type="RefSeq" id="WP_158279977.1">
    <property type="nucleotide sequence ID" value="NZ_CP068564.1"/>
</dbReference>
<proteinExistence type="predicted"/>
<evidence type="ECO:0000313" key="3">
    <source>
        <dbReference type="Proteomes" id="UP000294567"/>
    </source>
</evidence>
<dbReference type="NCBIfam" id="TIGR02831">
    <property type="entry name" value="spo_II_M"/>
    <property type="match status" value="1"/>
</dbReference>
<reference evidence="2 3" key="1">
    <citation type="submission" date="2019-03" db="EMBL/GenBank/DDBJ databases">
        <title>Genomic Encyclopedia of Type Strains, Phase IV (KMG-IV): sequencing the most valuable type-strain genomes for metagenomic binning, comparative biology and taxonomic classification.</title>
        <authorList>
            <person name="Goeker M."/>
        </authorList>
    </citation>
    <scope>NUCLEOTIDE SEQUENCE [LARGE SCALE GENOMIC DNA]</scope>
    <source>
        <strain evidence="2 3">DSM 26752</strain>
    </source>
</reference>
<dbReference type="PIRSF" id="PIRSF038973">
    <property type="entry name" value="SpoIIM"/>
    <property type="match status" value="1"/>
</dbReference>
<protein>
    <submittedName>
        <fullName evidence="2">Stage II sporulation protein M</fullName>
    </submittedName>
</protein>
<feature type="transmembrane region" description="Helical" evidence="1">
    <location>
        <begin position="174"/>
        <end position="198"/>
    </location>
</feature>
<dbReference type="Proteomes" id="UP000294567">
    <property type="component" value="Unassembled WGS sequence"/>
</dbReference>
<keyword evidence="1" id="KW-0812">Transmembrane</keyword>
<dbReference type="AlphaFoldDB" id="A0A4V2UUL1"/>
<name>A0A4V2UUL1_9FIRM</name>
<feature type="transmembrane region" description="Helical" evidence="1">
    <location>
        <begin position="82"/>
        <end position="104"/>
    </location>
</feature>
<accession>A0A4V2UUL1</accession>
<organism evidence="2 3">
    <name type="scientific">Keratinibaculum paraultunense</name>
    <dbReference type="NCBI Taxonomy" id="1278232"/>
    <lineage>
        <taxon>Bacteria</taxon>
        <taxon>Bacillati</taxon>
        <taxon>Bacillota</taxon>
        <taxon>Tissierellia</taxon>
        <taxon>Tissierellales</taxon>
        <taxon>Tepidimicrobiaceae</taxon>
        <taxon>Keratinibaculum</taxon>
    </lineage>
</organism>
<keyword evidence="3" id="KW-1185">Reference proteome</keyword>